<comment type="caution">
    <text evidence="3">The sequence shown here is derived from an EMBL/GenBank/DDBJ whole genome shotgun (WGS) entry which is preliminary data.</text>
</comment>
<evidence type="ECO:0000256" key="1">
    <source>
        <dbReference type="SAM" id="SignalP"/>
    </source>
</evidence>
<organism evidence="3 4">
    <name type="scientific">Falsiroseomonas selenitidurans</name>
    <dbReference type="NCBI Taxonomy" id="2716335"/>
    <lineage>
        <taxon>Bacteria</taxon>
        <taxon>Pseudomonadati</taxon>
        <taxon>Pseudomonadota</taxon>
        <taxon>Alphaproteobacteria</taxon>
        <taxon>Acetobacterales</taxon>
        <taxon>Roseomonadaceae</taxon>
        <taxon>Falsiroseomonas</taxon>
    </lineage>
</organism>
<dbReference type="Pfam" id="PF07969">
    <property type="entry name" value="Amidohydro_3"/>
    <property type="match status" value="1"/>
</dbReference>
<dbReference type="PROSITE" id="PS51318">
    <property type="entry name" value="TAT"/>
    <property type="match status" value="1"/>
</dbReference>
<dbReference type="InterPro" id="IPR011059">
    <property type="entry name" value="Metal-dep_hydrolase_composite"/>
</dbReference>
<dbReference type="InterPro" id="IPR013108">
    <property type="entry name" value="Amidohydro_3"/>
</dbReference>
<dbReference type="SUPFAM" id="SSF51338">
    <property type="entry name" value="Composite domain of metallo-dependent hydrolases"/>
    <property type="match status" value="1"/>
</dbReference>
<dbReference type="CDD" id="cd01300">
    <property type="entry name" value="YtcJ_like"/>
    <property type="match status" value="1"/>
</dbReference>
<dbReference type="EMBL" id="JAAVNE010000077">
    <property type="protein sequence ID" value="NKC34329.1"/>
    <property type="molecule type" value="Genomic_DNA"/>
</dbReference>
<dbReference type="InterPro" id="IPR032466">
    <property type="entry name" value="Metal_Hydrolase"/>
</dbReference>
<feature type="signal peptide" evidence="1">
    <location>
        <begin position="1"/>
        <end position="32"/>
    </location>
</feature>
<dbReference type="Gene3D" id="3.10.310.70">
    <property type="match status" value="1"/>
</dbReference>
<feature type="domain" description="Amidohydrolase 3" evidence="2">
    <location>
        <begin position="84"/>
        <end position="566"/>
    </location>
</feature>
<protein>
    <submittedName>
        <fullName evidence="3">Amidohydrolase</fullName>
    </submittedName>
</protein>
<evidence type="ECO:0000259" key="2">
    <source>
        <dbReference type="Pfam" id="PF07969"/>
    </source>
</evidence>
<dbReference type="Gene3D" id="3.20.20.140">
    <property type="entry name" value="Metal-dependent hydrolases"/>
    <property type="match status" value="1"/>
</dbReference>
<dbReference type="PANTHER" id="PTHR22642:SF21">
    <property type="entry name" value="PERIPLASMIC PROTEIN"/>
    <property type="match status" value="1"/>
</dbReference>
<feature type="chain" id="PRO_5045539315" evidence="1">
    <location>
        <begin position="33"/>
        <end position="600"/>
    </location>
</feature>
<evidence type="ECO:0000313" key="4">
    <source>
        <dbReference type="Proteomes" id="UP000787635"/>
    </source>
</evidence>
<name>A0ABX1EAV6_9PROT</name>
<dbReference type="PANTHER" id="PTHR22642">
    <property type="entry name" value="IMIDAZOLONEPROPIONASE"/>
    <property type="match status" value="1"/>
</dbReference>
<dbReference type="Gene3D" id="2.30.40.10">
    <property type="entry name" value="Urease, subunit C, domain 1"/>
    <property type="match status" value="1"/>
</dbReference>
<dbReference type="SUPFAM" id="SSF51556">
    <property type="entry name" value="Metallo-dependent hydrolases"/>
    <property type="match status" value="1"/>
</dbReference>
<keyword evidence="1" id="KW-0732">Signal</keyword>
<keyword evidence="4" id="KW-1185">Reference proteome</keyword>
<dbReference type="InterPro" id="IPR006311">
    <property type="entry name" value="TAT_signal"/>
</dbReference>
<evidence type="ECO:0000313" key="3">
    <source>
        <dbReference type="EMBL" id="NKC34329.1"/>
    </source>
</evidence>
<dbReference type="Proteomes" id="UP000787635">
    <property type="component" value="Unassembled WGS sequence"/>
</dbReference>
<sequence length="600" mass="66384">MTTDITRRAAGGLAAGAALALGLPARIAVAQAAPPDMVVFNGRVTTMDRARPDATAFALRDGAFTAVGTDAEILPLAGPATRRVDAGGRRVIPGLNDTHTHTVRGGLNYALELRWDGIPSFAEAMARLREMVARTPPGQWVRVVGGYSPWQFGDERRHPTLDELNAIAPDTPVFVLNLYVGAFLNRAALRALNITRDTPDNAWPEGTIERGPDRQPTGLLLGSPSALILYDTLYKGPRLDDADALISTRHFMRELNRLAITSSLDCGGGYQSWPDDYSAIEDLRRRGEMTVRLGVSTFIQRPGRELEDFRAWTERYRPREGDDWLRLIGGGEMLVRSIYDFEIFDRPQVIPPARAEGDLEPVVRLLVSRGWSFRFHATYDETVGRHLDVLERVHRDTPIDGLRWIVDHGETLSQRNMERIARMGGGIAIQNRIAFQEREFLARYGAAQAEQAPPLRRMLEMGLPVGAGTDMSRVSSYNPWLCLEWLVTGRGLGGTPLLSERTVLDRHTALRLWTDNGWFSAEEGRKGRIAPGLLADFSVLDRDYFTVPAAEIRAIESVLTVVGGRVGFAAGEHAALLAPLPALRPDWSPVNRFGGFWRAS</sequence>
<proteinExistence type="predicted"/>
<reference evidence="3 4" key="1">
    <citation type="submission" date="2020-03" db="EMBL/GenBank/DDBJ databases">
        <title>Roseomonas selenitidurans sp. nov. isolated from urban soil.</title>
        <authorList>
            <person name="Liu H."/>
        </authorList>
    </citation>
    <scope>NUCLEOTIDE SEQUENCE [LARGE SCALE GENOMIC DNA]</scope>
    <source>
        <strain evidence="3 4">BU-1</strain>
    </source>
</reference>
<dbReference type="RefSeq" id="WP_168035040.1">
    <property type="nucleotide sequence ID" value="NZ_JAAVNE010000077.1"/>
</dbReference>
<dbReference type="InterPro" id="IPR033932">
    <property type="entry name" value="YtcJ-like"/>
</dbReference>
<gene>
    <name evidence="3" type="ORF">HEQ75_25980</name>
</gene>
<accession>A0ABX1EAV6</accession>